<organism evidence="3 4">
    <name type="scientific">Elysia marginata</name>
    <dbReference type="NCBI Taxonomy" id="1093978"/>
    <lineage>
        <taxon>Eukaryota</taxon>
        <taxon>Metazoa</taxon>
        <taxon>Spiralia</taxon>
        <taxon>Lophotrochozoa</taxon>
        <taxon>Mollusca</taxon>
        <taxon>Gastropoda</taxon>
        <taxon>Heterobranchia</taxon>
        <taxon>Euthyneura</taxon>
        <taxon>Panpulmonata</taxon>
        <taxon>Sacoglossa</taxon>
        <taxon>Placobranchoidea</taxon>
        <taxon>Plakobranchidae</taxon>
        <taxon>Elysia</taxon>
    </lineage>
</organism>
<evidence type="ECO:0000313" key="3">
    <source>
        <dbReference type="EMBL" id="GFS17220.1"/>
    </source>
</evidence>
<proteinExistence type="predicted"/>
<feature type="compositionally biased region" description="Polar residues" evidence="1">
    <location>
        <begin position="386"/>
        <end position="397"/>
    </location>
</feature>
<dbReference type="SUPFAM" id="SSF50729">
    <property type="entry name" value="PH domain-like"/>
    <property type="match status" value="1"/>
</dbReference>
<reference evidence="3 4" key="1">
    <citation type="journal article" date="2021" name="Elife">
        <title>Chloroplast acquisition without the gene transfer in kleptoplastic sea slugs, Plakobranchus ocellatus.</title>
        <authorList>
            <person name="Maeda T."/>
            <person name="Takahashi S."/>
            <person name="Yoshida T."/>
            <person name="Shimamura S."/>
            <person name="Takaki Y."/>
            <person name="Nagai Y."/>
            <person name="Toyoda A."/>
            <person name="Suzuki Y."/>
            <person name="Arimoto A."/>
            <person name="Ishii H."/>
            <person name="Satoh N."/>
            <person name="Nishiyama T."/>
            <person name="Hasebe M."/>
            <person name="Maruyama T."/>
            <person name="Minagawa J."/>
            <person name="Obokata J."/>
            <person name="Shigenobu S."/>
        </authorList>
    </citation>
    <scope>NUCLEOTIDE SEQUENCE [LARGE SCALE GENOMIC DNA]</scope>
</reference>
<evidence type="ECO:0000256" key="1">
    <source>
        <dbReference type="SAM" id="MobiDB-lite"/>
    </source>
</evidence>
<dbReference type="InterPro" id="IPR021816">
    <property type="entry name" value="DOCK_C/D_N"/>
</dbReference>
<feature type="compositionally biased region" description="Pro residues" evidence="1">
    <location>
        <begin position="346"/>
        <end position="357"/>
    </location>
</feature>
<evidence type="ECO:0000259" key="2">
    <source>
        <dbReference type="PROSITE" id="PS50003"/>
    </source>
</evidence>
<name>A0AAV4J4D4_9GAST</name>
<dbReference type="InterPro" id="IPR026791">
    <property type="entry name" value="DOCK"/>
</dbReference>
<sequence length="473" mass="52946">MFNTSRPFTQKHNWNVLCSNSNQELEESRPKLVEPIEYETFVVKNKVLLHNDPQRDMLCFPHDDVLVPPPAPPRKIRTAESTVPVGAEEKATSLMVKECLKTYTSDLQTVKFKYQAYGGSYQQLPNADKKEPLQEHVFEIDAEVEEKDDDTLSRGFVSAFAKKGWLLKGPDSGKDNVISFTRQFKRRFFILKQQSDYTHILEIHKDDKKLDAKGAIFLDLAQEVVRNPKKGKHCFEIRMQDRPPCLLAAESEAEASDWISTLNKVINAADTASQISRDSIREENPSTGTPENYKESSINHPVVKDLSSGSNGTAGDSSSDSVTSGEDLLPPHQSTPHPQRARPRRPPPPPPPLPPPSSHVSYPSTKQEQHQQQQQTPPPLPPRPASFNTSIPSSGQASLYPKIAVTAPSFDNEFDDSSTSDTTPDQATPPDPTESEFKRPLGIPDVIMRKKKVADLGFERLAIFFCFPERLIL</sequence>
<dbReference type="GO" id="GO:0005085">
    <property type="term" value="F:guanyl-nucleotide exchange factor activity"/>
    <property type="evidence" value="ECO:0007669"/>
    <property type="project" value="InterPro"/>
</dbReference>
<feature type="region of interest" description="Disordered" evidence="1">
    <location>
        <begin position="276"/>
        <end position="440"/>
    </location>
</feature>
<dbReference type="Gene3D" id="2.30.29.30">
    <property type="entry name" value="Pleckstrin-homology domain (PH domain)/Phosphotyrosine-binding domain (PTB)"/>
    <property type="match status" value="1"/>
</dbReference>
<dbReference type="Proteomes" id="UP000762676">
    <property type="component" value="Unassembled WGS sequence"/>
</dbReference>
<evidence type="ECO:0000313" key="4">
    <source>
        <dbReference type="Proteomes" id="UP000762676"/>
    </source>
</evidence>
<dbReference type="InterPro" id="IPR001849">
    <property type="entry name" value="PH_domain"/>
</dbReference>
<comment type="caution">
    <text evidence="3">The sequence shown here is derived from an EMBL/GenBank/DDBJ whole genome shotgun (WGS) entry which is preliminary data.</text>
</comment>
<dbReference type="EMBL" id="BMAT01009969">
    <property type="protein sequence ID" value="GFS17220.1"/>
    <property type="molecule type" value="Genomic_DNA"/>
</dbReference>
<gene>
    <name evidence="3" type="ORF">ElyMa_004976000</name>
</gene>
<protein>
    <submittedName>
        <fullName evidence="3">Dedicator of cytokinesis protein 9</fullName>
    </submittedName>
</protein>
<feature type="compositionally biased region" description="Polar residues" evidence="1">
    <location>
        <begin position="307"/>
        <end position="324"/>
    </location>
</feature>
<feature type="domain" description="PH" evidence="2">
    <location>
        <begin position="159"/>
        <end position="267"/>
    </location>
</feature>
<dbReference type="GO" id="GO:0007264">
    <property type="term" value="P:small GTPase-mediated signal transduction"/>
    <property type="evidence" value="ECO:0007669"/>
    <property type="project" value="InterPro"/>
</dbReference>
<dbReference type="InterPro" id="IPR011993">
    <property type="entry name" value="PH-like_dom_sf"/>
</dbReference>
<feature type="compositionally biased region" description="Polar residues" evidence="1">
    <location>
        <begin position="285"/>
        <end position="299"/>
    </location>
</feature>
<accession>A0AAV4J4D4</accession>
<keyword evidence="4" id="KW-1185">Reference proteome</keyword>
<dbReference type="Pfam" id="PF00169">
    <property type="entry name" value="PH"/>
    <property type="match status" value="1"/>
</dbReference>
<dbReference type="PANTHER" id="PTHR23317:SF26">
    <property type="entry name" value="ZIZIMIN, ISOFORM K"/>
    <property type="match status" value="1"/>
</dbReference>
<dbReference type="SMART" id="SM00233">
    <property type="entry name" value="PH"/>
    <property type="match status" value="1"/>
</dbReference>
<dbReference type="PANTHER" id="PTHR23317">
    <property type="entry name" value="DEDICATOR OF CYTOKINESIS DOCK"/>
    <property type="match status" value="1"/>
</dbReference>
<dbReference type="AlphaFoldDB" id="A0AAV4J4D4"/>
<dbReference type="PROSITE" id="PS50003">
    <property type="entry name" value="PH_DOMAIN"/>
    <property type="match status" value="1"/>
</dbReference>
<dbReference type="Pfam" id="PF11878">
    <property type="entry name" value="DOCK_C-D_N"/>
    <property type="match status" value="1"/>
</dbReference>